<proteinExistence type="predicted"/>
<keyword evidence="4 5" id="KW-0472">Membrane</keyword>
<name>A0ABP7Q6Q0_9ACTN</name>
<dbReference type="InterPro" id="IPR036259">
    <property type="entry name" value="MFS_trans_sf"/>
</dbReference>
<dbReference type="SUPFAM" id="SSF103473">
    <property type="entry name" value="MFS general substrate transporter"/>
    <property type="match status" value="1"/>
</dbReference>
<comment type="subcellular location">
    <subcellularLocation>
        <location evidence="1">Cell membrane</location>
        <topology evidence="1">Multi-pass membrane protein</topology>
    </subcellularLocation>
</comment>
<dbReference type="PANTHER" id="PTHR23542:SF1">
    <property type="entry name" value="MAJOR FACILITATOR SUPERFAMILY (MFS) PROFILE DOMAIN-CONTAINING PROTEIN"/>
    <property type="match status" value="1"/>
</dbReference>
<keyword evidence="2 5" id="KW-0812">Transmembrane</keyword>
<keyword evidence="3 5" id="KW-1133">Transmembrane helix</keyword>
<evidence type="ECO:0000256" key="1">
    <source>
        <dbReference type="ARBA" id="ARBA00004651"/>
    </source>
</evidence>
<organism evidence="7 8">
    <name type="scientific">Streptomyces plumbiresistens</name>
    <dbReference type="NCBI Taxonomy" id="511811"/>
    <lineage>
        <taxon>Bacteria</taxon>
        <taxon>Bacillati</taxon>
        <taxon>Actinomycetota</taxon>
        <taxon>Actinomycetes</taxon>
        <taxon>Kitasatosporales</taxon>
        <taxon>Streptomycetaceae</taxon>
        <taxon>Streptomyces</taxon>
    </lineage>
</organism>
<dbReference type="EMBL" id="BAAAZX010000001">
    <property type="protein sequence ID" value="GAA3977500.1"/>
    <property type="molecule type" value="Genomic_DNA"/>
</dbReference>
<dbReference type="InterPro" id="IPR011701">
    <property type="entry name" value="MFS"/>
</dbReference>
<feature type="transmembrane region" description="Helical" evidence="5">
    <location>
        <begin position="374"/>
        <end position="397"/>
    </location>
</feature>
<reference evidence="8" key="1">
    <citation type="journal article" date="2019" name="Int. J. Syst. Evol. Microbiol.">
        <title>The Global Catalogue of Microorganisms (GCM) 10K type strain sequencing project: providing services to taxonomists for standard genome sequencing and annotation.</title>
        <authorList>
            <consortium name="The Broad Institute Genomics Platform"/>
            <consortium name="The Broad Institute Genome Sequencing Center for Infectious Disease"/>
            <person name="Wu L."/>
            <person name="Ma J."/>
        </authorList>
    </citation>
    <scope>NUCLEOTIDE SEQUENCE [LARGE SCALE GENOMIC DNA]</scope>
    <source>
        <strain evidence="8">JCM 16924</strain>
    </source>
</reference>
<feature type="transmembrane region" description="Helical" evidence="5">
    <location>
        <begin position="312"/>
        <end position="334"/>
    </location>
</feature>
<evidence type="ECO:0000313" key="7">
    <source>
        <dbReference type="EMBL" id="GAA3977500.1"/>
    </source>
</evidence>
<dbReference type="RefSeq" id="WP_345560863.1">
    <property type="nucleotide sequence ID" value="NZ_BAAAZX010000001.1"/>
</dbReference>
<feature type="transmembrane region" description="Helical" evidence="5">
    <location>
        <begin position="50"/>
        <end position="71"/>
    </location>
</feature>
<dbReference type="PROSITE" id="PS50850">
    <property type="entry name" value="MFS"/>
    <property type="match status" value="1"/>
</dbReference>
<gene>
    <name evidence="7" type="ORF">GCM10022232_06470</name>
</gene>
<evidence type="ECO:0000256" key="2">
    <source>
        <dbReference type="ARBA" id="ARBA00022692"/>
    </source>
</evidence>
<feature type="transmembrane region" description="Helical" evidence="5">
    <location>
        <begin position="223"/>
        <end position="246"/>
    </location>
</feature>
<comment type="caution">
    <text evidence="7">The sequence shown here is derived from an EMBL/GenBank/DDBJ whole genome shotgun (WGS) entry which is preliminary data.</text>
</comment>
<accession>A0ABP7Q6Q0</accession>
<dbReference type="PANTHER" id="PTHR23542">
    <property type="match status" value="1"/>
</dbReference>
<keyword evidence="8" id="KW-1185">Reference proteome</keyword>
<sequence length="403" mass="40072">MSAVSPRPSYAAVLRLPHARRTFAAALAARLSYGTAPIAVMLSVTRATGSYAVAGVVMAVFGATVVFLSPYRAALVDRHGPRRALLPMALLHAGLLCALAAACWRPGAPAPLLGLIAAVTGACAPPLGPTMRRVWGELAEDRLLLQRAYSLDGVAEELLYVTGPLLVGVLVGFAPPAAGVLLGALLMGVGTQAFVISPAVRSVRGSGAVRKGRGASLTPGRELWPPIVVAGGVGLSLSAVDLLVVAFAGQRQLGDDTVAWVLAALSAGSAVGGLLNGTVDWRTPARVRLSFLAAGLGVTLGAAGLAPGVATLAGAAACAGLFVAPALTTAYLIADDAAPAGFRTQAGAWVNTSVNAGSSAGAATMGVLVERLPLGVCFVVAGGVSVGAAVCAGLFAAPTPTRA</sequence>
<feature type="domain" description="Major facilitator superfamily (MFS) profile" evidence="6">
    <location>
        <begin position="176"/>
        <end position="403"/>
    </location>
</feature>
<evidence type="ECO:0000256" key="4">
    <source>
        <dbReference type="ARBA" id="ARBA00023136"/>
    </source>
</evidence>
<evidence type="ECO:0000256" key="5">
    <source>
        <dbReference type="SAM" id="Phobius"/>
    </source>
</evidence>
<evidence type="ECO:0000256" key="3">
    <source>
        <dbReference type="ARBA" id="ARBA00022989"/>
    </source>
</evidence>
<dbReference type="InterPro" id="IPR020846">
    <property type="entry name" value="MFS_dom"/>
</dbReference>
<protein>
    <submittedName>
        <fullName evidence="7">MFS transporter</fullName>
    </submittedName>
</protein>
<feature type="transmembrane region" description="Helical" evidence="5">
    <location>
        <begin position="83"/>
        <end position="102"/>
    </location>
</feature>
<feature type="transmembrane region" description="Helical" evidence="5">
    <location>
        <begin position="289"/>
        <end position="306"/>
    </location>
</feature>
<dbReference type="Proteomes" id="UP001500456">
    <property type="component" value="Unassembled WGS sequence"/>
</dbReference>
<evidence type="ECO:0000313" key="8">
    <source>
        <dbReference type="Proteomes" id="UP001500456"/>
    </source>
</evidence>
<feature type="transmembrane region" description="Helical" evidence="5">
    <location>
        <begin position="23"/>
        <end position="44"/>
    </location>
</feature>
<evidence type="ECO:0000259" key="6">
    <source>
        <dbReference type="PROSITE" id="PS50850"/>
    </source>
</evidence>
<dbReference type="Pfam" id="PF07690">
    <property type="entry name" value="MFS_1"/>
    <property type="match status" value="1"/>
</dbReference>
<dbReference type="Gene3D" id="1.20.1250.20">
    <property type="entry name" value="MFS general substrate transporter like domains"/>
    <property type="match status" value="2"/>
</dbReference>
<feature type="transmembrane region" description="Helical" evidence="5">
    <location>
        <begin position="258"/>
        <end position="277"/>
    </location>
</feature>